<gene>
    <name evidence="3" type="ORF">JOF42_001399</name>
</gene>
<organism evidence="3 4">
    <name type="scientific">Microbacterium phyllosphaerae</name>
    <dbReference type="NCBI Taxonomy" id="124798"/>
    <lineage>
        <taxon>Bacteria</taxon>
        <taxon>Bacillati</taxon>
        <taxon>Actinomycetota</taxon>
        <taxon>Actinomycetes</taxon>
        <taxon>Micrococcales</taxon>
        <taxon>Microbacteriaceae</taxon>
        <taxon>Microbacterium</taxon>
    </lineage>
</organism>
<reference evidence="3 4" key="1">
    <citation type="submission" date="2021-03" db="EMBL/GenBank/DDBJ databases">
        <title>Sequencing the genomes of 1000 actinobacteria strains.</title>
        <authorList>
            <person name="Klenk H.-P."/>
        </authorList>
    </citation>
    <scope>NUCLEOTIDE SEQUENCE [LARGE SCALE GENOMIC DNA]</scope>
    <source>
        <strain evidence="3 4">DSM 13468</strain>
    </source>
</reference>
<protein>
    <submittedName>
        <fullName evidence="3">Uncharacterized protein</fullName>
    </submittedName>
</protein>
<evidence type="ECO:0000313" key="3">
    <source>
        <dbReference type="EMBL" id="MBP2377904.1"/>
    </source>
</evidence>
<evidence type="ECO:0000256" key="2">
    <source>
        <dbReference type="SAM" id="Phobius"/>
    </source>
</evidence>
<evidence type="ECO:0000313" key="4">
    <source>
        <dbReference type="Proteomes" id="UP000703720"/>
    </source>
</evidence>
<dbReference type="RefSeq" id="WP_210097202.1">
    <property type="nucleotide sequence ID" value="NZ_BAAAIO010000001.1"/>
</dbReference>
<sequence>MLQETDAAELRALQMKAYGRDGGLTEVDAARLRELESSRVEAGTPPDPETPISAEIPPAGDVALEGDSRADASGVEGADRTIWGSGDAADPGTAASDGESHPSPGLRGSVRQHWKLVAAAAVALVLIGLGAGWALFGRGGDGIVLTAEQQERRAQLQSDGDFDPGTLRAIGRDEDALVWFATKQDGKTICLTLDAADKSASQCQPAEDLDNGNGIGVSVTAETADDGSADQVWASAARATTGEILAIVQRWNSGGQDWLSQFSGAERDRAEELLGQGFEEYTVSIVGYVEDAPVWFGQKIEDGDPSDCLIVDHFGAITCKTAGEAQTSGDGIAIEGDWADGSAATEPWSIRLEFTPNGTPYLMITGDLPPGQVSPTDTTVKPGETLELGGEYQDPIQVEVPSEDEG</sequence>
<proteinExistence type="predicted"/>
<evidence type="ECO:0000256" key="1">
    <source>
        <dbReference type="SAM" id="MobiDB-lite"/>
    </source>
</evidence>
<keyword evidence="4" id="KW-1185">Reference proteome</keyword>
<keyword evidence="2" id="KW-0472">Membrane</keyword>
<keyword evidence="2" id="KW-0812">Transmembrane</keyword>
<accession>A0ABS4WQW5</accession>
<keyword evidence="2" id="KW-1133">Transmembrane helix</keyword>
<feature type="transmembrane region" description="Helical" evidence="2">
    <location>
        <begin position="116"/>
        <end position="136"/>
    </location>
</feature>
<dbReference type="Proteomes" id="UP000703720">
    <property type="component" value="Unassembled WGS sequence"/>
</dbReference>
<comment type="caution">
    <text evidence="3">The sequence shown here is derived from an EMBL/GenBank/DDBJ whole genome shotgun (WGS) entry which is preliminary data.</text>
</comment>
<name>A0ABS4WQW5_9MICO</name>
<dbReference type="EMBL" id="JAGIOA010000001">
    <property type="protein sequence ID" value="MBP2377904.1"/>
    <property type="molecule type" value="Genomic_DNA"/>
</dbReference>
<feature type="region of interest" description="Disordered" evidence="1">
    <location>
        <begin position="35"/>
        <end position="107"/>
    </location>
</feature>